<feature type="region of interest" description="Disordered" evidence="1">
    <location>
        <begin position="113"/>
        <end position="142"/>
    </location>
</feature>
<organism evidence="2 3">
    <name type="scientific">Methanofollis liminatans DSM 4140</name>
    <dbReference type="NCBI Taxonomy" id="28892"/>
    <lineage>
        <taxon>Archaea</taxon>
        <taxon>Methanobacteriati</taxon>
        <taxon>Methanobacteriota</taxon>
        <taxon>Stenosarchaea group</taxon>
        <taxon>Methanomicrobia</taxon>
        <taxon>Methanomicrobiales</taxon>
        <taxon>Methanomicrobiaceae</taxon>
        <taxon>Methanofollis</taxon>
    </lineage>
</organism>
<dbReference type="AlphaFoldDB" id="J0SBT1"/>
<dbReference type="STRING" id="28892.Metli_2265"/>
<feature type="region of interest" description="Disordered" evidence="1">
    <location>
        <begin position="33"/>
        <end position="69"/>
    </location>
</feature>
<sequence>METTKTCRHVVLALVMAGLAFCALACGCTTVENTTTDQSSGVTEISQAPQGDMQRTPPENGTRGGPDLASAAATLGVTEDALRDALGDGTGNGGMDLEGAASELGVTVEDLQDALGGQSGGTMPPDGQAPMNGTPPQAPSAA</sequence>
<dbReference type="EMBL" id="CM001555">
    <property type="protein sequence ID" value="EJG08204.1"/>
    <property type="molecule type" value="Genomic_DNA"/>
</dbReference>
<feature type="compositionally biased region" description="Polar residues" evidence="1">
    <location>
        <begin position="33"/>
        <end position="49"/>
    </location>
</feature>
<reference evidence="2 3" key="1">
    <citation type="submission" date="2011-08" db="EMBL/GenBank/DDBJ databases">
        <title>The complete genome of Methanofollis liminatans DSM 4140.</title>
        <authorList>
            <consortium name="US DOE Joint Genome Institute (JGI-PGF)"/>
            <person name="Lucas S."/>
            <person name="Han J."/>
            <person name="Lapidus A."/>
            <person name="Bruce D."/>
            <person name="Goodwin L."/>
            <person name="Pitluck S."/>
            <person name="Peters L."/>
            <person name="Kyrpides N."/>
            <person name="Mavromatis K."/>
            <person name="Ivanova N."/>
            <person name="Mikhailova N."/>
            <person name="Lu M."/>
            <person name="Detter J.C."/>
            <person name="Tapia R."/>
            <person name="Han C."/>
            <person name="Land M."/>
            <person name="Hauser L."/>
            <person name="Markowitz V."/>
            <person name="Cheng J.-F."/>
            <person name="Hugenholtz P."/>
            <person name="Woyke T."/>
            <person name="Wu D."/>
            <person name="Spring S."/>
            <person name="Schuler E."/>
            <person name="Brambilla E."/>
            <person name="Klenk H.-P."/>
            <person name="Eisen J.A."/>
        </authorList>
    </citation>
    <scope>NUCLEOTIDE SEQUENCE [LARGE SCALE GENOMIC DNA]</scope>
    <source>
        <strain evidence="2 3">DSM 4140</strain>
    </source>
</reference>
<dbReference type="RefSeq" id="WP_004040527.1">
    <property type="nucleotide sequence ID" value="NZ_CM001555.1"/>
</dbReference>
<dbReference type="HOGENOM" id="CLU_1811454_0_0_2"/>
<dbReference type="Proteomes" id="UP000005095">
    <property type="component" value="Chromosome"/>
</dbReference>
<protein>
    <submittedName>
        <fullName evidence="2">Uncharacterized protein</fullName>
    </submittedName>
</protein>
<accession>J0SBT1</accession>
<keyword evidence="3" id="KW-1185">Reference proteome</keyword>
<evidence type="ECO:0000256" key="1">
    <source>
        <dbReference type="SAM" id="MobiDB-lite"/>
    </source>
</evidence>
<dbReference type="PROSITE" id="PS51257">
    <property type="entry name" value="PROKAR_LIPOPROTEIN"/>
    <property type="match status" value="1"/>
</dbReference>
<evidence type="ECO:0000313" key="2">
    <source>
        <dbReference type="EMBL" id="EJG08204.1"/>
    </source>
</evidence>
<gene>
    <name evidence="2" type="ORF">Metli_2265</name>
</gene>
<proteinExistence type="predicted"/>
<name>J0SBT1_9EURY</name>
<dbReference type="OrthoDB" id="385513at2157"/>
<evidence type="ECO:0000313" key="3">
    <source>
        <dbReference type="Proteomes" id="UP000005095"/>
    </source>
</evidence>